<organism evidence="7 8">
    <name type="scientific">Allokutzneria oryzae</name>
    <dbReference type="NCBI Taxonomy" id="1378989"/>
    <lineage>
        <taxon>Bacteria</taxon>
        <taxon>Bacillati</taxon>
        <taxon>Actinomycetota</taxon>
        <taxon>Actinomycetes</taxon>
        <taxon>Pseudonocardiales</taxon>
        <taxon>Pseudonocardiaceae</taxon>
        <taxon>Allokutzneria</taxon>
    </lineage>
</organism>
<evidence type="ECO:0000259" key="6">
    <source>
        <dbReference type="Pfam" id="PF08386"/>
    </source>
</evidence>
<feature type="domain" description="Peptidase S33 tripeptidyl aminopeptidase-like C-terminal" evidence="6">
    <location>
        <begin position="400"/>
        <end position="501"/>
    </location>
</feature>
<dbReference type="Pfam" id="PF00561">
    <property type="entry name" value="Abhydrolase_1"/>
    <property type="match status" value="1"/>
</dbReference>
<comment type="similarity">
    <text evidence="1">Belongs to the peptidase S33 family.</text>
</comment>
<reference evidence="7 8" key="1">
    <citation type="submission" date="2024-09" db="EMBL/GenBank/DDBJ databases">
        <authorList>
            <person name="Sun Q."/>
            <person name="Mori K."/>
        </authorList>
    </citation>
    <scope>NUCLEOTIDE SEQUENCE [LARGE SCALE GENOMIC DNA]</scope>
    <source>
        <strain evidence="7 8">TBRC 7907</strain>
    </source>
</reference>
<keyword evidence="3 7" id="KW-0378">Hydrolase</keyword>
<name>A0ABV5ZVI9_9PSEU</name>
<sequence length="508" mass="53995">MVRLPTRSAGRIALLVTALTLSAAPAVAAVPAPTGSIAWGPCPEDVLALVPPEHRFRYGCGKQAVPLDHAEPSAGSIDLMLVRRAASKPAERIGSILINPGGPGADGLLLATIPSVVFPSSVPDHFDLVGFDPRGVGRSNPLKCFTTQESADAVRARMIPVPVTTSEIKSTVDAYAEYGRGCGTVGGPIIKHMSTEDTARDLDVLRGALGEQKLNYVGLSYGTLLGATYANLFPDKVRAMILDGAVDPALRTNDALRYDRERALAFERALSAFLKRCKDEGPKCAFSEGDPRAKFDAIRERLRKGPLNLPGGGTITLSQFTAKVGDVLESIAMLGQTDLAKLAIELQELHTVPAPRTTGTDAPYTGHDAFYGVNCSDKPFPRTPAIVPSVAAAWEREAPTFGRRQAFTDFAGCANWPVTAKEVYRGPWNARTSAPVLVVGIYNDPATPYSFSKRMAAQLGNARLLDVDAFGHTSIGSSACVDSAVEKYLTKLALPAAGLVCKPNKQPF</sequence>
<evidence type="ECO:0000256" key="3">
    <source>
        <dbReference type="ARBA" id="ARBA00022801"/>
    </source>
</evidence>
<evidence type="ECO:0000256" key="4">
    <source>
        <dbReference type="SAM" id="SignalP"/>
    </source>
</evidence>
<evidence type="ECO:0000313" key="8">
    <source>
        <dbReference type="Proteomes" id="UP001589693"/>
    </source>
</evidence>
<feature type="domain" description="AB hydrolase-1" evidence="5">
    <location>
        <begin position="96"/>
        <end position="261"/>
    </location>
</feature>
<dbReference type="RefSeq" id="WP_377852090.1">
    <property type="nucleotide sequence ID" value="NZ_JBHLZU010000010.1"/>
</dbReference>
<keyword evidence="8" id="KW-1185">Reference proteome</keyword>
<proteinExistence type="inferred from homology"/>
<dbReference type="Proteomes" id="UP001589693">
    <property type="component" value="Unassembled WGS sequence"/>
</dbReference>
<dbReference type="PANTHER" id="PTHR43248">
    <property type="entry name" value="2-SUCCINYL-6-HYDROXY-2,4-CYCLOHEXADIENE-1-CARBOXYLATE SYNTHASE"/>
    <property type="match status" value="1"/>
</dbReference>
<keyword evidence="2 4" id="KW-0732">Signal</keyword>
<dbReference type="InterPro" id="IPR029058">
    <property type="entry name" value="AB_hydrolase_fold"/>
</dbReference>
<dbReference type="GO" id="GO:0016787">
    <property type="term" value="F:hydrolase activity"/>
    <property type="evidence" value="ECO:0007669"/>
    <property type="project" value="UniProtKB-KW"/>
</dbReference>
<evidence type="ECO:0000259" key="5">
    <source>
        <dbReference type="Pfam" id="PF00561"/>
    </source>
</evidence>
<dbReference type="EMBL" id="JBHLZU010000010">
    <property type="protein sequence ID" value="MFB9904893.1"/>
    <property type="molecule type" value="Genomic_DNA"/>
</dbReference>
<dbReference type="Pfam" id="PF08386">
    <property type="entry name" value="Abhydrolase_4"/>
    <property type="match status" value="1"/>
</dbReference>
<comment type="caution">
    <text evidence="7">The sequence shown here is derived from an EMBL/GenBank/DDBJ whole genome shotgun (WGS) entry which is preliminary data.</text>
</comment>
<feature type="chain" id="PRO_5046515745" evidence="4">
    <location>
        <begin position="29"/>
        <end position="508"/>
    </location>
</feature>
<dbReference type="InterPro" id="IPR000073">
    <property type="entry name" value="AB_hydrolase_1"/>
</dbReference>
<feature type="signal peptide" evidence="4">
    <location>
        <begin position="1"/>
        <end position="28"/>
    </location>
</feature>
<evidence type="ECO:0000256" key="2">
    <source>
        <dbReference type="ARBA" id="ARBA00022729"/>
    </source>
</evidence>
<dbReference type="PANTHER" id="PTHR43248:SF29">
    <property type="entry name" value="TRIPEPTIDYL AMINOPEPTIDASE"/>
    <property type="match status" value="1"/>
</dbReference>
<evidence type="ECO:0000256" key="1">
    <source>
        <dbReference type="ARBA" id="ARBA00010088"/>
    </source>
</evidence>
<gene>
    <name evidence="7" type="ORF">ACFFQA_13200</name>
</gene>
<evidence type="ECO:0000313" key="7">
    <source>
        <dbReference type="EMBL" id="MFB9904893.1"/>
    </source>
</evidence>
<accession>A0ABV5ZVI9</accession>
<dbReference type="Gene3D" id="3.40.50.1820">
    <property type="entry name" value="alpha/beta hydrolase"/>
    <property type="match status" value="1"/>
</dbReference>
<dbReference type="InterPro" id="IPR051601">
    <property type="entry name" value="Serine_prot/Carboxylest_S33"/>
</dbReference>
<protein>
    <submittedName>
        <fullName evidence="7">Alpha/beta hydrolase</fullName>
    </submittedName>
</protein>
<dbReference type="InterPro" id="IPR013595">
    <property type="entry name" value="Pept_S33_TAP-like_C"/>
</dbReference>
<dbReference type="SUPFAM" id="SSF53474">
    <property type="entry name" value="alpha/beta-Hydrolases"/>
    <property type="match status" value="1"/>
</dbReference>